<protein>
    <recommendedName>
        <fullName evidence="5">Lipoprotein</fullName>
    </recommendedName>
</protein>
<sequence length="180" mass="18031">MRTVRSGAAALIVASAAVLLVAACGGDRSDSPGGGRSGTAFTAYRDCLAKNGVTIAMPSRGPRAGASGAGFPQGGRPSGMPRPSGSRFPGGGFPGAFRKPTDVDDATWQRAQEACASVRPSFGAGSRGGNGRDTAFRNCLQDHGVTATGGDLDPNDATVKKALAICRVLRQPQASAGPTA</sequence>
<proteinExistence type="predicted"/>
<keyword evidence="2" id="KW-0732">Signal</keyword>
<evidence type="ECO:0000313" key="4">
    <source>
        <dbReference type="Proteomes" id="UP001596548"/>
    </source>
</evidence>
<feature type="signal peptide" evidence="2">
    <location>
        <begin position="1"/>
        <end position="22"/>
    </location>
</feature>
<feature type="chain" id="PRO_5045693160" description="Lipoprotein" evidence="2">
    <location>
        <begin position="23"/>
        <end position="180"/>
    </location>
</feature>
<comment type="caution">
    <text evidence="3">The sequence shown here is derived from an EMBL/GenBank/DDBJ whole genome shotgun (WGS) entry which is preliminary data.</text>
</comment>
<dbReference type="EMBL" id="JBHTBJ010000001">
    <property type="protein sequence ID" value="MFC7272546.1"/>
    <property type="molecule type" value="Genomic_DNA"/>
</dbReference>
<evidence type="ECO:0008006" key="5">
    <source>
        <dbReference type="Google" id="ProtNLM"/>
    </source>
</evidence>
<evidence type="ECO:0000313" key="3">
    <source>
        <dbReference type="EMBL" id="MFC7272546.1"/>
    </source>
</evidence>
<organism evidence="3 4">
    <name type="scientific">Paractinoplanes rhizophilus</name>
    <dbReference type="NCBI Taxonomy" id="1416877"/>
    <lineage>
        <taxon>Bacteria</taxon>
        <taxon>Bacillati</taxon>
        <taxon>Actinomycetota</taxon>
        <taxon>Actinomycetes</taxon>
        <taxon>Micromonosporales</taxon>
        <taxon>Micromonosporaceae</taxon>
        <taxon>Paractinoplanes</taxon>
    </lineage>
</organism>
<keyword evidence="4" id="KW-1185">Reference proteome</keyword>
<dbReference type="RefSeq" id="WP_378963927.1">
    <property type="nucleotide sequence ID" value="NZ_JBHTBJ010000001.1"/>
</dbReference>
<gene>
    <name evidence="3" type="ORF">ACFQS1_01015</name>
</gene>
<evidence type="ECO:0000256" key="1">
    <source>
        <dbReference type="SAM" id="MobiDB-lite"/>
    </source>
</evidence>
<dbReference type="PROSITE" id="PS51257">
    <property type="entry name" value="PROKAR_LIPOPROTEIN"/>
    <property type="match status" value="1"/>
</dbReference>
<feature type="compositionally biased region" description="Gly residues" evidence="1">
    <location>
        <begin position="67"/>
        <end position="77"/>
    </location>
</feature>
<evidence type="ECO:0000256" key="2">
    <source>
        <dbReference type="SAM" id="SignalP"/>
    </source>
</evidence>
<feature type="region of interest" description="Disordered" evidence="1">
    <location>
        <begin position="58"/>
        <end position="86"/>
    </location>
</feature>
<name>A0ABW2HLI0_9ACTN</name>
<reference evidence="4" key="1">
    <citation type="journal article" date="2019" name="Int. J. Syst. Evol. Microbiol.">
        <title>The Global Catalogue of Microorganisms (GCM) 10K type strain sequencing project: providing services to taxonomists for standard genome sequencing and annotation.</title>
        <authorList>
            <consortium name="The Broad Institute Genomics Platform"/>
            <consortium name="The Broad Institute Genome Sequencing Center for Infectious Disease"/>
            <person name="Wu L."/>
            <person name="Ma J."/>
        </authorList>
    </citation>
    <scope>NUCLEOTIDE SEQUENCE [LARGE SCALE GENOMIC DNA]</scope>
    <source>
        <strain evidence="4">XZYJT-10</strain>
    </source>
</reference>
<dbReference type="Proteomes" id="UP001596548">
    <property type="component" value="Unassembled WGS sequence"/>
</dbReference>
<accession>A0ABW2HLI0</accession>